<evidence type="ECO:0000313" key="2">
    <source>
        <dbReference type="EMBL" id="KAK9883315.1"/>
    </source>
</evidence>
<name>A0AAW1ULC3_9CUCU</name>
<dbReference type="GO" id="GO:0006874">
    <property type="term" value="P:intracellular calcium ion homeostasis"/>
    <property type="evidence" value="ECO:0007669"/>
    <property type="project" value="TreeGrafter"/>
</dbReference>
<comment type="caution">
    <text evidence="2">The sequence shown here is derived from an EMBL/GenBank/DDBJ whole genome shotgun (WGS) entry which is preliminary data.</text>
</comment>
<dbReference type="CDD" id="cd22816">
    <property type="entry name" value="TMEM203"/>
    <property type="match status" value="1"/>
</dbReference>
<dbReference type="InterPro" id="IPR019396">
    <property type="entry name" value="TM_Fragile-X-F-assoc"/>
</dbReference>
<feature type="transmembrane region" description="Helical" evidence="1">
    <location>
        <begin position="47"/>
        <end position="71"/>
    </location>
</feature>
<organism evidence="2 3">
    <name type="scientific">Henosepilachna vigintioctopunctata</name>
    <dbReference type="NCBI Taxonomy" id="420089"/>
    <lineage>
        <taxon>Eukaryota</taxon>
        <taxon>Metazoa</taxon>
        <taxon>Ecdysozoa</taxon>
        <taxon>Arthropoda</taxon>
        <taxon>Hexapoda</taxon>
        <taxon>Insecta</taxon>
        <taxon>Pterygota</taxon>
        <taxon>Neoptera</taxon>
        <taxon>Endopterygota</taxon>
        <taxon>Coleoptera</taxon>
        <taxon>Polyphaga</taxon>
        <taxon>Cucujiformia</taxon>
        <taxon>Coccinelloidea</taxon>
        <taxon>Coccinellidae</taxon>
        <taxon>Epilachninae</taxon>
        <taxon>Epilachnini</taxon>
        <taxon>Henosepilachna</taxon>
    </lineage>
</organism>
<evidence type="ECO:0008006" key="4">
    <source>
        <dbReference type="Google" id="ProtNLM"/>
    </source>
</evidence>
<feature type="transmembrane region" description="Helical" evidence="1">
    <location>
        <begin position="83"/>
        <end position="103"/>
    </location>
</feature>
<dbReference type="EMBL" id="JARQZJ010000091">
    <property type="protein sequence ID" value="KAK9883315.1"/>
    <property type="molecule type" value="Genomic_DNA"/>
</dbReference>
<feature type="transmembrane region" description="Helical" evidence="1">
    <location>
        <begin position="12"/>
        <end position="35"/>
    </location>
</feature>
<proteinExistence type="predicted"/>
<keyword evidence="1" id="KW-1133">Transmembrane helix</keyword>
<keyword evidence="3" id="KW-1185">Reference proteome</keyword>
<dbReference type="PANTHER" id="PTHR13568:SF9">
    <property type="entry name" value="TRANSMEMBRANE PROTEIN 203"/>
    <property type="match status" value="1"/>
</dbReference>
<dbReference type="Proteomes" id="UP001431783">
    <property type="component" value="Unassembled WGS sequence"/>
</dbReference>
<dbReference type="Pfam" id="PF10269">
    <property type="entry name" value="Tmemb_185A"/>
    <property type="match status" value="1"/>
</dbReference>
<dbReference type="GO" id="GO:0005783">
    <property type="term" value="C:endoplasmic reticulum"/>
    <property type="evidence" value="ECO:0007669"/>
    <property type="project" value="TreeGrafter"/>
</dbReference>
<evidence type="ECO:0000313" key="3">
    <source>
        <dbReference type="Proteomes" id="UP001431783"/>
    </source>
</evidence>
<dbReference type="PANTHER" id="PTHR13568">
    <property type="entry name" value="FAM11A, B PROTEIN"/>
    <property type="match status" value="1"/>
</dbReference>
<keyword evidence="1" id="KW-0812">Transmembrane</keyword>
<protein>
    <recommendedName>
        <fullName evidence="4">Transmembrane protein 203</fullName>
    </recommendedName>
</protein>
<dbReference type="AlphaFoldDB" id="A0AAW1ULC3"/>
<gene>
    <name evidence="2" type="ORF">WA026_001495</name>
</gene>
<evidence type="ECO:0000256" key="1">
    <source>
        <dbReference type="SAM" id="Phobius"/>
    </source>
</evidence>
<sequence>MFFTTKEIVRWLGLTVFEIWINLIAFLIFTILLALNYDPEIEVYNHNWWLIFSPLFIGDALNTYFCIILFIRMILELSVRYSMLRLTWSATFLLTTFLFKYLLCKKLLGQLSLDYSEVFAPLYILLQLIAVRACQQEG</sequence>
<accession>A0AAW1ULC3</accession>
<keyword evidence="1" id="KW-0472">Membrane</keyword>
<reference evidence="2 3" key="1">
    <citation type="submission" date="2023-03" db="EMBL/GenBank/DDBJ databases">
        <title>Genome insight into feeding habits of ladybird beetles.</title>
        <authorList>
            <person name="Li H.-S."/>
            <person name="Huang Y.-H."/>
            <person name="Pang H."/>
        </authorList>
    </citation>
    <scope>NUCLEOTIDE SEQUENCE [LARGE SCALE GENOMIC DNA]</scope>
    <source>
        <strain evidence="2">SYSU_2023b</strain>
        <tissue evidence="2">Whole body</tissue>
    </source>
</reference>